<accession>A0A8J3FPK0</accession>
<proteinExistence type="predicted"/>
<evidence type="ECO:0000313" key="2">
    <source>
        <dbReference type="Proteomes" id="UP000656042"/>
    </source>
</evidence>
<dbReference type="AlphaFoldDB" id="A0A8J3FPK0"/>
<organism evidence="1 2">
    <name type="scientific">Mangrovihabitans endophyticus</name>
    <dbReference type="NCBI Taxonomy" id="1751298"/>
    <lineage>
        <taxon>Bacteria</taxon>
        <taxon>Bacillati</taxon>
        <taxon>Actinomycetota</taxon>
        <taxon>Actinomycetes</taxon>
        <taxon>Micromonosporales</taxon>
        <taxon>Micromonosporaceae</taxon>
        <taxon>Mangrovihabitans</taxon>
    </lineage>
</organism>
<gene>
    <name evidence="1" type="ORF">GCM10012284_32750</name>
</gene>
<dbReference type="Proteomes" id="UP000656042">
    <property type="component" value="Unassembled WGS sequence"/>
</dbReference>
<protein>
    <recommendedName>
        <fullName evidence="3">Nucleotidyl transferase AbiEii toxin, Type IV TA system</fullName>
    </recommendedName>
</protein>
<evidence type="ECO:0000313" key="1">
    <source>
        <dbReference type="EMBL" id="GGK96001.1"/>
    </source>
</evidence>
<name>A0A8J3FPK0_9ACTN</name>
<dbReference type="RefSeq" id="WP_189080066.1">
    <property type="nucleotide sequence ID" value="NZ_BMMX01000013.1"/>
</dbReference>
<sequence length="303" mass="32916">MTRPTRADAGGRAYLDLQNLARRQGRQTQTLMVIYVLERFFARLEVSEYADRFVLKGGMLLAAWDARRATVDADFLVRNLNLDVESVLRRVVEIAALPAPAEDGVEFHPDTVTASSIRDGDLYGGFRIAMDATVAGAVVKLRLDISTGDPVAPPPTFVDYPTLLDGHPRLSILGYPLPVVLAEKLCTAVELGAGNSRVRDYADIWTLTRSHDITAADLLTALAATSEHRGVALRPLAEVIGDYGRDRAGAYTAYRRRLGPDAAKLPGTFEQVVDDVIAFADPALASEVASRAVWVALSARWNG</sequence>
<comment type="caution">
    <text evidence="1">The sequence shown here is derived from an EMBL/GenBank/DDBJ whole genome shotgun (WGS) entry which is preliminary data.</text>
</comment>
<evidence type="ECO:0008006" key="3">
    <source>
        <dbReference type="Google" id="ProtNLM"/>
    </source>
</evidence>
<reference evidence="1" key="2">
    <citation type="submission" date="2020-09" db="EMBL/GenBank/DDBJ databases">
        <authorList>
            <person name="Sun Q."/>
            <person name="Zhou Y."/>
        </authorList>
    </citation>
    <scope>NUCLEOTIDE SEQUENCE</scope>
    <source>
        <strain evidence="1">CGMCC 4.7299</strain>
    </source>
</reference>
<keyword evidence="2" id="KW-1185">Reference proteome</keyword>
<dbReference type="EMBL" id="BMMX01000013">
    <property type="protein sequence ID" value="GGK96001.1"/>
    <property type="molecule type" value="Genomic_DNA"/>
</dbReference>
<dbReference type="InterPro" id="IPR014942">
    <property type="entry name" value="AbiEii"/>
</dbReference>
<reference evidence="1" key="1">
    <citation type="journal article" date="2014" name="Int. J. Syst. Evol. Microbiol.">
        <title>Complete genome sequence of Corynebacterium casei LMG S-19264T (=DSM 44701T), isolated from a smear-ripened cheese.</title>
        <authorList>
            <consortium name="US DOE Joint Genome Institute (JGI-PGF)"/>
            <person name="Walter F."/>
            <person name="Albersmeier A."/>
            <person name="Kalinowski J."/>
            <person name="Ruckert C."/>
        </authorList>
    </citation>
    <scope>NUCLEOTIDE SEQUENCE</scope>
    <source>
        <strain evidence="1">CGMCC 4.7299</strain>
    </source>
</reference>
<dbReference type="Pfam" id="PF08843">
    <property type="entry name" value="AbiEii"/>
    <property type="match status" value="1"/>
</dbReference>